<gene>
    <name evidence="2" type="ORF">DPMN_090139</name>
</gene>
<dbReference type="EMBL" id="JAIWYP010000003">
    <property type="protein sequence ID" value="KAH3847808.1"/>
    <property type="molecule type" value="Genomic_DNA"/>
</dbReference>
<sequence>MGQTFQGPLNRPQPSERPDIPPADTPLRVNTNPPTKAEIQKALKALKNNKAHEPDGIPPEALKTDPSTTETMLLPPAENLGRRKNSSRLEKGTPGETSKERRPRTLQKMARHHVTVSAEQGTNPHHLGAT</sequence>
<reference evidence="2" key="2">
    <citation type="submission" date="2020-11" db="EMBL/GenBank/DDBJ databases">
        <authorList>
            <person name="McCartney M.A."/>
            <person name="Auch B."/>
            <person name="Kono T."/>
            <person name="Mallez S."/>
            <person name="Becker A."/>
            <person name="Gohl D.M."/>
            <person name="Silverstein K.A.T."/>
            <person name="Koren S."/>
            <person name="Bechman K.B."/>
            <person name="Herman A."/>
            <person name="Abrahante J.E."/>
            <person name="Garbe J."/>
        </authorList>
    </citation>
    <scope>NUCLEOTIDE SEQUENCE</scope>
    <source>
        <strain evidence="2">Duluth1</strain>
        <tissue evidence="2">Whole animal</tissue>
    </source>
</reference>
<evidence type="ECO:0000313" key="3">
    <source>
        <dbReference type="Proteomes" id="UP000828390"/>
    </source>
</evidence>
<proteinExistence type="predicted"/>
<reference evidence="2" key="1">
    <citation type="journal article" date="2019" name="bioRxiv">
        <title>The Genome of the Zebra Mussel, Dreissena polymorpha: A Resource for Invasive Species Research.</title>
        <authorList>
            <person name="McCartney M.A."/>
            <person name="Auch B."/>
            <person name="Kono T."/>
            <person name="Mallez S."/>
            <person name="Zhang Y."/>
            <person name="Obille A."/>
            <person name="Becker A."/>
            <person name="Abrahante J.E."/>
            <person name="Garbe J."/>
            <person name="Badalamenti J.P."/>
            <person name="Herman A."/>
            <person name="Mangelson H."/>
            <person name="Liachko I."/>
            <person name="Sullivan S."/>
            <person name="Sone E.D."/>
            <person name="Koren S."/>
            <person name="Silverstein K.A.T."/>
            <person name="Beckman K.B."/>
            <person name="Gohl D.M."/>
        </authorList>
    </citation>
    <scope>NUCLEOTIDE SEQUENCE</scope>
    <source>
        <strain evidence="2">Duluth1</strain>
        <tissue evidence="2">Whole animal</tissue>
    </source>
</reference>
<feature type="compositionally biased region" description="Basic and acidic residues" evidence="1">
    <location>
        <begin position="87"/>
        <end position="100"/>
    </location>
</feature>
<dbReference type="AlphaFoldDB" id="A0A9D4KX67"/>
<comment type="caution">
    <text evidence="2">The sequence shown here is derived from an EMBL/GenBank/DDBJ whole genome shotgun (WGS) entry which is preliminary data.</text>
</comment>
<feature type="region of interest" description="Disordered" evidence="1">
    <location>
        <begin position="47"/>
        <end position="130"/>
    </location>
</feature>
<keyword evidence="3" id="KW-1185">Reference proteome</keyword>
<evidence type="ECO:0000256" key="1">
    <source>
        <dbReference type="SAM" id="MobiDB-lite"/>
    </source>
</evidence>
<feature type="compositionally biased region" description="Basic residues" evidence="1">
    <location>
        <begin position="101"/>
        <end position="114"/>
    </location>
</feature>
<name>A0A9D4KX67_DREPO</name>
<accession>A0A9D4KX67</accession>
<feature type="region of interest" description="Disordered" evidence="1">
    <location>
        <begin position="1"/>
        <end position="33"/>
    </location>
</feature>
<evidence type="ECO:0000313" key="2">
    <source>
        <dbReference type="EMBL" id="KAH3847808.1"/>
    </source>
</evidence>
<dbReference type="Proteomes" id="UP000828390">
    <property type="component" value="Unassembled WGS sequence"/>
</dbReference>
<protein>
    <submittedName>
        <fullName evidence="2">Uncharacterized protein</fullName>
    </submittedName>
</protein>
<organism evidence="2 3">
    <name type="scientific">Dreissena polymorpha</name>
    <name type="common">Zebra mussel</name>
    <name type="synonym">Mytilus polymorpha</name>
    <dbReference type="NCBI Taxonomy" id="45954"/>
    <lineage>
        <taxon>Eukaryota</taxon>
        <taxon>Metazoa</taxon>
        <taxon>Spiralia</taxon>
        <taxon>Lophotrochozoa</taxon>
        <taxon>Mollusca</taxon>
        <taxon>Bivalvia</taxon>
        <taxon>Autobranchia</taxon>
        <taxon>Heteroconchia</taxon>
        <taxon>Euheterodonta</taxon>
        <taxon>Imparidentia</taxon>
        <taxon>Neoheterodontei</taxon>
        <taxon>Myida</taxon>
        <taxon>Dreissenoidea</taxon>
        <taxon>Dreissenidae</taxon>
        <taxon>Dreissena</taxon>
    </lineage>
</organism>